<name>A0A0M5LC82_LEPIR</name>
<reference evidence="1 2" key="1">
    <citation type="journal article" date="2015" name="Genome Announc.">
        <title>Whole-Genome Sequence of Leptospira interrogans Serovar Hardjo Subtype Hardjoprajitno Strain Norma, Isolated from Cattle in a Leptospirosis Outbreak in Brazil.</title>
        <authorList>
            <person name="Cosate M.R."/>
            <person name="Soares S.C."/>
            <person name="Mendes T.A."/>
            <person name="Raittz R.T."/>
            <person name="Moreira E.C."/>
            <person name="Leite R."/>
            <person name="Fernandes G.R."/>
            <person name="Haddad J.P."/>
            <person name="Ortega J.M."/>
        </authorList>
    </citation>
    <scope>NUCLEOTIDE SEQUENCE [LARGE SCALE GENOMIC DNA]</scope>
    <source>
        <strain evidence="1 2">Norma</strain>
    </source>
</reference>
<protein>
    <submittedName>
        <fullName evidence="1">Uncharacterized protein</fullName>
    </submittedName>
</protein>
<accession>A0A0M5LC82</accession>
<proteinExistence type="predicted"/>
<evidence type="ECO:0000313" key="1">
    <source>
        <dbReference type="EMBL" id="ALE41636.1"/>
    </source>
</evidence>
<gene>
    <name evidence="1" type="ORF">G436_4506</name>
</gene>
<dbReference type="AlphaFoldDB" id="A0A0M5LC82"/>
<dbReference type="PATRIC" id="fig|1279460.3.peg.4611"/>
<dbReference type="EMBL" id="CP012604">
    <property type="protein sequence ID" value="ALE41636.1"/>
    <property type="molecule type" value="Genomic_DNA"/>
</dbReference>
<evidence type="ECO:0000313" key="2">
    <source>
        <dbReference type="Proteomes" id="UP000056502"/>
    </source>
</evidence>
<dbReference type="Proteomes" id="UP000056502">
    <property type="component" value="Chromosome II"/>
</dbReference>
<sequence length="40" mass="4781">MTLLKLLKNSLAAISRITSIDHFMKQKQDGKFIFQQFYYL</sequence>
<dbReference type="AntiFam" id="ANF00053">
    <property type="entry name" value="Translation of DNA repeat"/>
</dbReference>
<organism evidence="1">
    <name type="scientific">Leptospira interrogans serovar Hardjo str. Norma</name>
    <dbReference type="NCBI Taxonomy" id="1279460"/>
    <lineage>
        <taxon>Bacteria</taxon>
        <taxon>Pseudomonadati</taxon>
        <taxon>Spirochaetota</taxon>
        <taxon>Spirochaetia</taxon>
        <taxon>Leptospirales</taxon>
        <taxon>Leptospiraceae</taxon>
        <taxon>Leptospira</taxon>
    </lineage>
</organism>